<evidence type="ECO:0000313" key="9">
    <source>
        <dbReference type="EMBL" id="KAK9831960.1"/>
    </source>
</evidence>
<feature type="region of interest" description="Disordered" evidence="7">
    <location>
        <begin position="88"/>
        <end position="156"/>
    </location>
</feature>
<dbReference type="EMBL" id="JALJOU010000043">
    <property type="protein sequence ID" value="KAK9831960.1"/>
    <property type="molecule type" value="Genomic_DNA"/>
</dbReference>
<evidence type="ECO:0000256" key="1">
    <source>
        <dbReference type="ARBA" id="ARBA00004049"/>
    </source>
</evidence>
<comment type="function">
    <text evidence="1">Putative transcription factor.</text>
</comment>
<dbReference type="GO" id="GO:0003700">
    <property type="term" value="F:DNA-binding transcription factor activity"/>
    <property type="evidence" value="ECO:0007669"/>
    <property type="project" value="InterPro"/>
</dbReference>
<reference evidence="9 10" key="1">
    <citation type="journal article" date="2024" name="Nat. Commun.">
        <title>Phylogenomics reveals the evolutionary origins of lichenization in chlorophyte algae.</title>
        <authorList>
            <person name="Puginier C."/>
            <person name="Libourel C."/>
            <person name="Otte J."/>
            <person name="Skaloud P."/>
            <person name="Haon M."/>
            <person name="Grisel S."/>
            <person name="Petersen M."/>
            <person name="Berrin J.G."/>
            <person name="Delaux P.M."/>
            <person name="Dal Grande F."/>
            <person name="Keller J."/>
        </authorList>
    </citation>
    <scope>NUCLEOTIDE SEQUENCE [LARGE SCALE GENOMIC DNA]</scope>
    <source>
        <strain evidence="9 10">SAG 245.80</strain>
    </source>
</reference>
<organism evidence="9 10">
    <name type="scientific">Elliptochloris bilobata</name>
    <dbReference type="NCBI Taxonomy" id="381761"/>
    <lineage>
        <taxon>Eukaryota</taxon>
        <taxon>Viridiplantae</taxon>
        <taxon>Chlorophyta</taxon>
        <taxon>core chlorophytes</taxon>
        <taxon>Trebouxiophyceae</taxon>
        <taxon>Trebouxiophyceae incertae sedis</taxon>
        <taxon>Elliptochloris clade</taxon>
        <taxon>Elliptochloris</taxon>
    </lineage>
</organism>
<keyword evidence="10" id="KW-1185">Reference proteome</keyword>
<evidence type="ECO:0000256" key="7">
    <source>
        <dbReference type="SAM" id="MobiDB-lite"/>
    </source>
</evidence>
<dbReference type="Proteomes" id="UP001445335">
    <property type="component" value="Unassembled WGS sequence"/>
</dbReference>
<feature type="compositionally biased region" description="Basic and acidic residues" evidence="7">
    <location>
        <begin position="99"/>
        <end position="120"/>
    </location>
</feature>
<evidence type="ECO:0000259" key="8">
    <source>
        <dbReference type="PROSITE" id="PS51519"/>
    </source>
</evidence>
<gene>
    <name evidence="9" type="ORF">WJX81_003357</name>
</gene>
<dbReference type="PANTHER" id="PTHR46373">
    <property type="entry name" value="PROTEIN RKD4"/>
    <property type="match status" value="1"/>
</dbReference>
<evidence type="ECO:0000256" key="6">
    <source>
        <dbReference type="ARBA" id="ARBA00023242"/>
    </source>
</evidence>
<name>A0AAW1RCY2_9CHLO</name>
<sequence length="386" mass="41447">MPVDRRGLAAPSRFCGAAARAGSYLQRECDFETPAGFADDLQGYHTTDAEPALLFVPWPGFYYSTSSIGALPGSGSYGRNSLTDDAPLLPAPASVGDNCDGKLRDALPPDPEPKPLRERGCQAATQRVEPEDGCSWPDWGQPGSCQSEPDTRDGAARTASQLAVAAAAAKKRCRRPAERVLTVQELQEGDYFDVPVEAAAERLCMSKTTFNKQIRALQIHRWPYRKRSSLHKLAAEVVDALKDARTPDDCDAMQQVLQPILAQIYEECEDHMTANLSPELAVFRQKMFKYNHANGLTSSGNASDASSSKGSPRASKCKAPAGSCAAAVAEDAEDTEGGPRARSAAVLAAARATMSAITGAFSHATAPRAPAKRRRVPRNRPWEGLC</sequence>
<dbReference type="Pfam" id="PF02042">
    <property type="entry name" value="RWP-RK"/>
    <property type="match status" value="1"/>
</dbReference>
<keyword evidence="5" id="KW-0804">Transcription</keyword>
<keyword evidence="2" id="KW-0805">Transcription regulation</keyword>
<evidence type="ECO:0000256" key="2">
    <source>
        <dbReference type="ARBA" id="ARBA00023015"/>
    </source>
</evidence>
<feature type="region of interest" description="Disordered" evidence="7">
    <location>
        <begin position="298"/>
        <end position="318"/>
    </location>
</feature>
<evidence type="ECO:0000313" key="10">
    <source>
        <dbReference type="Proteomes" id="UP001445335"/>
    </source>
</evidence>
<evidence type="ECO:0000256" key="5">
    <source>
        <dbReference type="ARBA" id="ARBA00023163"/>
    </source>
</evidence>
<keyword evidence="4" id="KW-0238">DNA-binding</keyword>
<comment type="caution">
    <text evidence="9">The sequence shown here is derived from an EMBL/GenBank/DDBJ whole genome shotgun (WGS) entry which is preliminary data.</text>
</comment>
<feature type="region of interest" description="Disordered" evidence="7">
    <location>
        <begin position="359"/>
        <end position="386"/>
    </location>
</feature>
<keyword evidence="6" id="KW-0539">Nucleus</keyword>
<dbReference type="GO" id="GO:0003677">
    <property type="term" value="F:DNA binding"/>
    <property type="evidence" value="ECO:0007669"/>
    <property type="project" value="UniProtKB-KW"/>
</dbReference>
<feature type="domain" description="RWP-RK" evidence="8">
    <location>
        <begin position="165"/>
        <end position="250"/>
    </location>
</feature>
<protein>
    <recommendedName>
        <fullName evidence="8">RWP-RK domain-containing protein</fullName>
    </recommendedName>
</protein>
<evidence type="ECO:0000256" key="3">
    <source>
        <dbReference type="ARBA" id="ARBA00023054"/>
    </source>
</evidence>
<dbReference type="PANTHER" id="PTHR46373:SF2">
    <property type="entry name" value="RWP-RK DOMAIN-CONTAINING PROTEIN"/>
    <property type="match status" value="1"/>
</dbReference>
<dbReference type="AlphaFoldDB" id="A0AAW1RCY2"/>
<keyword evidence="3" id="KW-0175">Coiled coil</keyword>
<evidence type="ECO:0000256" key="4">
    <source>
        <dbReference type="ARBA" id="ARBA00023125"/>
    </source>
</evidence>
<proteinExistence type="predicted"/>
<dbReference type="PROSITE" id="PS51519">
    <property type="entry name" value="RWP_RK"/>
    <property type="match status" value="1"/>
</dbReference>
<dbReference type="InterPro" id="IPR044607">
    <property type="entry name" value="RKD-like"/>
</dbReference>
<dbReference type="InterPro" id="IPR003035">
    <property type="entry name" value="RWP-RK_dom"/>
</dbReference>
<accession>A0AAW1RCY2</accession>
<feature type="compositionally biased region" description="Low complexity" evidence="7">
    <location>
        <begin position="298"/>
        <end position="314"/>
    </location>
</feature>